<feature type="region of interest" description="Disordered" evidence="6">
    <location>
        <begin position="92"/>
        <end position="133"/>
    </location>
</feature>
<feature type="region of interest" description="Disordered" evidence="6">
    <location>
        <begin position="42"/>
        <end position="64"/>
    </location>
</feature>
<keyword evidence="2" id="KW-0479">Metal-binding</keyword>
<dbReference type="EnsemblMetazoa" id="ADIR001050-RA">
    <property type="protein sequence ID" value="ADIR001050-PA"/>
    <property type="gene ID" value="ADIR001050"/>
</dbReference>
<reference evidence="8" key="1">
    <citation type="submission" date="2013-03" db="EMBL/GenBank/DDBJ databases">
        <title>The Genome Sequence of Anopheles dirus WRAIR2.</title>
        <authorList>
            <consortium name="The Broad Institute Genomics Platform"/>
            <person name="Neafsey D.E."/>
            <person name="Walton C."/>
            <person name="Walker B."/>
            <person name="Young S.K."/>
            <person name="Zeng Q."/>
            <person name="Gargeya S."/>
            <person name="Fitzgerald M."/>
            <person name="Haas B."/>
            <person name="Abouelleil A."/>
            <person name="Allen A.W."/>
            <person name="Alvarado L."/>
            <person name="Arachchi H.M."/>
            <person name="Berlin A.M."/>
            <person name="Chapman S.B."/>
            <person name="Gainer-Dewar J."/>
            <person name="Goldberg J."/>
            <person name="Griggs A."/>
            <person name="Gujja S."/>
            <person name="Hansen M."/>
            <person name="Howarth C."/>
            <person name="Imamovic A."/>
            <person name="Ireland A."/>
            <person name="Larimer J."/>
            <person name="McCowan C."/>
            <person name="Murphy C."/>
            <person name="Pearson M."/>
            <person name="Poon T.W."/>
            <person name="Priest M."/>
            <person name="Roberts A."/>
            <person name="Saif S."/>
            <person name="Shea T."/>
            <person name="Sisk P."/>
            <person name="Sykes S."/>
            <person name="Wortman J."/>
            <person name="Nusbaum C."/>
            <person name="Birren B."/>
        </authorList>
    </citation>
    <scope>NUCLEOTIDE SEQUENCE [LARGE SCALE GENOMIC DNA]</scope>
    <source>
        <strain evidence="8">WRAIR2</strain>
    </source>
</reference>
<feature type="compositionally biased region" description="Basic residues" evidence="6">
    <location>
        <begin position="117"/>
        <end position="132"/>
    </location>
</feature>
<name>A0A182N095_9DIPT</name>
<protein>
    <recommendedName>
        <fullName evidence="9">GATA zinc finger domain-containing protein 1</fullName>
    </recommendedName>
</protein>
<dbReference type="InterPro" id="IPR039050">
    <property type="entry name" value="GATAD1"/>
</dbReference>
<evidence type="ECO:0000256" key="5">
    <source>
        <dbReference type="ARBA" id="ARBA00023242"/>
    </source>
</evidence>
<proteinExistence type="predicted"/>
<dbReference type="PANTHER" id="PTHR13340">
    <property type="entry name" value="GATA ZINC FINGER DOMAIN-CONTAINING"/>
    <property type="match status" value="1"/>
</dbReference>
<comment type="subcellular location">
    <subcellularLocation>
        <location evidence="1">Nucleus</location>
    </subcellularLocation>
</comment>
<keyword evidence="8" id="KW-1185">Reference proteome</keyword>
<sequence length="293" mass="32281">MAPKAKKCSMCGTATTPRWVTLDRWTLCNACYDVQCNPPLEPVPDRDEEEAGPSGLCSGLRGGEPPETATTIIATVAPASNADDDAIFMKPSLIPRGSKPPPKRTVLELPPKERPNRAKKATAPRPKPRKIVPKIPTLDAGTIRARSVRKVFHESFWYEVGDIVSLVDTKDNTYYAQIRGLIMDAFNEKSAVLTWLVPTVASPPPNEGFDPGTYHIGPDEDEPRPLCQVSFVMHAPSGYYFDRHSAYPLPDTLGPIRSRQPSATVTSGETGPKYEWANISHLHYGEHTARRLP</sequence>
<evidence type="ECO:0000256" key="2">
    <source>
        <dbReference type="ARBA" id="ARBA00022723"/>
    </source>
</evidence>
<keyword evidence="5" id="KW-0539">Nucleus</keyword>
<evidence type="ECO:0000313" key="7">
    <source>
        <dbReference type="EnsemblMetazoa" id="ADIR001050-PA"/>
    </source>
</evidence>
<evidence type="ECO:0000313" key="8">
    <source>
        <dbReference type="Proteomes" id="UP000075884"/>
    </source>
</evidence>
<dbReference type="Proteomes" id="UP000075884">
    <property type="component" value="Unassembled WGS sequence"/>
</dbReference>
<dbReference type="GO" id="GO:0006325">
    <property type="term" value="P:chromatin organization"/>
    <property type="evidence" value="ECO:0007669"/>
    <property type="project" value="TreeGrafter"/>
</dbReference>
<evidence type="ECO:0000256" key="4">
    <source>
        <dbReference type="ARBA" id="ARBA00022833"/>
    </source>
</evidence>
<dbReference type="GO" id="GO:0005634">
    <property type="term" value="C:nucleus"/>
    <property type="evidence" value="ECO:0007669"/>
    <property type="project" value="UniProtKB-SubCell"/>
</dbReference>
<accession>A0A182N095</accession>
<dbReference type="STRING" id="7168.A0A182N095"/>
<keyword evidence="4" id="KW-0862">Zinc</keyword>
<evidence type="ECO:0000256" key="3">
    <source>
        <dbReference type="ARBA" id="ARBA00022771"/>
    </source>
</evidence>
<dbReference type="AlphaFoldDB" id="A0A182N095"/>
<evidence type="ECO:0000256" key="6">
    <source>
        <dbReference type="SAM" id="MobiDB-lite"/>
    </source>
</evidence>
<evidence type="ECO:0008006" key="9">
    <source>
        <dbReference type="Google" id="ProtNLM"/>
    </source>
</evidence>
<dbReference type="VEuPathDB" id="VectorBase:ADIR001050"/>
<keyword evidence="3" id="KW-0863">Zinc-finger</keyword>
<organism evidence="7 8">
    <name type="scientific">Anopheles dirus</name>
    <dbReference type="NCBI Taxonomy" id="7168"/>
    <lineage>
        <taxon>Eukaryota</taxon>
        <taxon>Metazoa</taxon>
        <taxon>Ecdysozoa</taxon>
        <taxon>Arthropoda</taxon>
        <taxon>Hexapoda</taxon>
        <taxon>Insecta</taxon>
        <taxon>Pterygota</taxon>
        <taxon>Neoptera</taxon>
        <taxon>Endopterygota</taxon>
        <taxon>Diptera</taxon>
        <taxon>Nematocera</taxon>
        <taxon>Culicoidea</taxon>
        <taxon>Culicidae</taxon>
        <taxon>Anophelinae</taxon>
        <taxon>Anopheles</taxon>
    </lineage>
</organism>
<dbReference type="PANTHER" id="PTHR13340:SF2">
    <property type="entry name" value="GATA ZINC FINGER DOMAIN-CONTAINING PROTEIN 1"/>
    <property type="match status" value="1"/>
</dbReference>
<evidence type="ECO:0000256" key="1">
    <source>
        <dbReference type="ARBA" id="ARBA00004123"/>
    </source>
</evidence>
<dbReference type="GO" id="GO:0008270">
    <property type="term" value="F:zinc ion binding"/>
    <property type="evidence" value="ECO:0007669"/>
    <property type="project" value="UniProtKB-KW"/>
</dbReference>
<reference evidence="7" key="2">
    <citation type="submission" date="2020-05" db="UniProtKB">
        <authorList>
            <consortium name="EnsemblMetazoa"/>
        </authorList>
    </citation>
    <scope>IDENTIFICATION</scope>
    <source>
        <strain evidence="7">WRAIR2</strain>
    </source>
</reference>